<dbReference type="Gramene" id="PHT83603">
    <property type="protein sequence ID" value="PHT83603"/>
    <property type="gene ID" value="T459_12046"/>
</dbReference>
<dbReference type="PANTHER" id="PTHR14950:SF70">
    <property type="entry name" value="ENDORIBONUCLEASE DICER HOMOLOG 2"/>
    <property type="match status" value="1"/>
</dbReference>
<dbReference type="Gene3D" id="1.10.1520.10">
    <property type="entry name" value="Ribonuclease III domain"/>
    <property type="match status" value="1"/>
</dbReference>
<dbReference type="AlphaFoldDB" id="A0A2G2ZNQ2"/>
<feature type="domain" description="RNase III" evidence="2">
    <location>
        <begin position="58"/>
        <end position="115"/>
    </location>
</feature>
<evidence type="ECO:0000256" key="1">
    <source>
        <dbReference type="ARBA" id="ARBA00022801"/>
    </source>
</evidence>
<sequence length="149" mass="17208">MWNSKRLESNLSSCLDSISGSTTLIRYTFDEIKAVTKNFSWVNIVETGWFGNLYKGLEVMTTKKFLKKFHLESLEKLGDSFLKYAVSIQLFKTYENHHERLLSLKKNKFISNVVLLLTTDLRSACVKTERYAQSVVKAILHKNILHASQ</sequence>
<dbReference type="GO" id="GO:0004525">
    <property type="term" value="F:ribonuclease III activity"/>
    <property type="evidence" value="ECO:0007669"/>
    <property type="project" value="InterPro"/>
</dbReference>
<keyword evidence="1" id="KW-0378">Hydrolase</keyword>
<dbReference type="CDD" id="cd00593">
    <property type="entry name" value="RIBOc"/>
    <property type="match status" value="1"/>
</dbReference>
<evidence type="ECO:0000313" key="3">
    <source>
        <dbReference type="EMBL" id="PHT83603.1"/>
    </source>
</evidence>
<name>A0A2G2ZNQ2_CAPAN</name>
<keyword evidence="4" id="KW-1185">Reference proteome</keyword>
<accession>A0A2G2ZNQ2</accession>
<proteinExistence type="predicted"/>
<evidence type="ECO:0000259" key="2">
    <source>
        <dbReference type="PROSITE" id="PS50142"/>
    </source>
</evidence>
<dbReference type="PROSITE" id="PS50142">
    <property type="entry name" value="RNASE_3_2"/>
    <property type="match status" value="1"/>
</dbReference>
<gene>
    <name evidence="3" type="ORF">T459_12046</name>
</gene>
<dbReference type="Pfam" id="PF00636">
    <property type="entry name" value="Ribonuclease_3"/>
    <property type="match status" value="1"/>
</dbReference>
<reference evidence="3 4" key="2">
    <citation type="journal article" date="2017" name="Genome Biol.">
        <title>New reference genome sequences of hot pepper reveal the massive evolution of plant disease-resistance genes by retroduplication.</title>
        <authorList>
            <person name="Kim S."/>
            <person name="Park J."/>
            <person name="Yeom S.I."/>
            <person name="Kim Y.M."/>
            <person name="Seo E."/>
            <person name="Kim K.T."/>
            <person name="Kim M.S."/>
            <person name="Lee J.M."/>
            <person name="Cheong K."/>
            <person name="Shin H.S."/>
            <person name="Kim S.B."/>
            <person name="Han K."/>
            <person name="Lee J."/>
            <person name="Park M."/>
            <person name="Lee H.A."/>
            <person name="Lee H.Y."/>
            <person name="Lee Y."/>
            <person name="Oh S."/>
            <person name="Lee J.H."/>
            <person name="Choi E."/>
            <person name="Choi E."/>
            <person name="Lee S.E."/>
            <person name="Jeon J."/>
            <person name="Kim H."/>
            <person name="Choi G."/>
            <person name="Song H."/>
            <person name="Lee J."/>
            <person name="Lee S.C."/>
            <person name="Kwon J.K."/>
            <person name="Lee H.Y."/>
            <person name="Koo N."/>
            <person name="Hong Y."/>
            <person name="Kim R.W."/>
            <person name="Kang W.H."/>
            <person name="Huh J.H."/>
            <person name="Kang B.C."/>
            <person name="Yang T.J."/>
            <person name="Lee Y.H."/>
            <person name="Bennetzen J.L."/>
            <person name="Choi D."/>
        </authorList>
    </citation>
    <scope>NUCLEOTIDE SEQUENCE [LARGE SCALE GENOMIC DNA]</scope>
    <source>
        <strain evidence="4">cv. CM334</strain>
    </source>
</reference>
<evidence type="ECO:0000313" key="4">
    <source>
        <dbReference type="Proteomes" id="UP000222542"/>
    </source>
</evidence>
<organism evidence="3 4">
    <name type="scientific">Capsicum annuum</name>
    <name type="common">Capsicum pepper</name>
    <dbReference type="NCBI Taxonomy" id="4072"/>
    <lineage>
        <taxon>Eukaryota</taxon>
        <taxon>Viridiplantae</taxon>
        <taxon>Streptophyta</taxon>
        <taxon>Embryophyta</taxon>
        <taxon>Tracheophyta</taxon>
        <taxon>Spermatophyta</taxon>
        <taxon>Magnoliopsida</taxon>
        <taxon>eudicotyledons</taxon>
        <taxon>Gunneridae</taxon>
        <taxon>Pentapetalae</taxon>
        <taxon>asterids</taxon>
        <taxon>lamiids</taxon>
        <taxon>Solanales</taxon>
        <taxon>Solanaceae</taxon>
        <taxon>Solanoideae</taxon>
        <taxon>Capsiceae</taxon>
        <taxon>Capsicum</taxon>
    </lineage>
</organism>
<dbReference type="InterPro" id="IPR000999">
    <property type="entry name" value="RNase_III_dom"/>
</dbReference>
<dbReference type="EMBL" id="AYRZ02000004">
    <property type="protein sequence ID" value="PHT83603.1"/>
    <property type="molecule type" value="Genomic_DNA"/>
</dbReference>
<protein>
    <recommendedName>
        <fullName evidence="2">RNase III domain-containing protein</fullName>
    </recommendedName>
</protein>
<dbReference type="InterPro" id="IPR036389">
    <property type="entry name" value="RNase_III_sf"/>
</dbReference>
<comment type="caution">
    <text evidence="3">The sequence shown here is derived from an EMBL/GenBank/DDBJ whole genome shotgun (WGS) entry which is preliminary data.</text>
</comment>
<dbReference type="Proteomes" id="UP000222542">
    <property type="component" value="Unassembled WGS sequence"/>
</dbReference>
<dbReference type="PANTHER" id="PTHR14950">
    <property type="entry name" value="DICER-RELATED"/>
    <property type="match status" value="1"/>
</dbReference>
<dbReference type="STRING" id="4072.A0A2G2ZNQ2"/>
<dbReference type="GO" id="GO:0006396">
    <property type="term" value="P:RNA processing"/>
    <property type="evidence" value="ECO:0007669"/>
    <property type="project" value="InterPro"/>
</dbReference>
<dbReference type="SUPFAM" id="SSF69065">
    <property type="entry name" value="RNase III domain-like"/>
    <property type="match status" value="1"/>
</dbReference>
<reference evidence="3 4" key="1">
    <citation type="journal article" date="2014" name="Nat. Genet.">
        <title>Genome sequence of the hot pepper provides insights into the evolution of pungency in Capsicum species.</title>
        <authorList>
            <person name="Kim S."/>
            <person name="Park M."/>
            <person name="Yeom S.I."/>
            <person name="Kim Y.M."/>
            <person name="Lee J.M."/>
            <person name="Lee H.A."/>
            <person name="Seo E."/>
            <person name="Choi J."/>
            <person name="Cheong K."/>
            <person name="Kim K.T."/>
            <person name="Jung K."/>
            <person name="Lee G.W."/>
            <person name="Oh S.K."/>
            <person name="Bae C."/>
            <person name="Kim S.B."/>
            <person name="Lee H.Y."/>
            <person name="Kim S.Y."/>
            <person name="Kim M.S."/>
            <person name="Kang B.C."/>
            <person name="Jo Y.D."/>
            <person name="Yang H.B."/>
            <person name="Jeong H.J."/>
            <person name="Kang W.H."/>
            <person name="Kwon J.K."/>
            <person name="Shin C."/>
            <person name="Lim J.Y."/>
            <person name="Park J.H."/>
            <person name="Huh J.H."/>
            <person name="Kim J.S."/>
            <person name="Kim B.D."/>
            <person name="Cohen O."/>
            <person name="Paran I."/>
            <person name="Suh M.C."/>
            <person name="Lee S.B."/>
            <person name="Kim Y.K."/>
            <person name="Shin Y."/>
            <person name="Noh S.J."/>
            <person name="Park J."/>
            <person name="Seo Y.S."/>
            <person name="Kwon S.Y."/>
            <person name="Kim H.A."/>
            <person name="Park J.M."/>
            <person name="Kim H.J."/>
            <person name="Choi S.B."/>
            <person name="Bosland P.W."/>
            <person name="Reeves G."/>
            <person name="Jo S.H."/>
            <person name="Lee B.W."/>
            <person name="Cho H.T."/>
            <person name="Choi H.S."/>
            <person name="Lee M.S."/>
            <person name="Yu Y."/>
            <person name="Do Choi Y."/>
            <person name="Park B.S."/>
            <person name="van Deynze A."/>
            <person name="Ashrafi H."/>
            <person name="Hill T."/>
            <person name="Kim W.T."/>
            <person name="Pai H.S."/>
            <person name="Ahn H.K."/>
            <person name="Yeam I."/>
            <person name="Giovannoni J.J."/>
            <person name="Rose J.K."/>
            <person name="Sorensen I."/>
            <person name="Lee S.J."/>
            <person name="Kim R.W."/>
            <person name="Choi I.Y."/>
            <person name="Choi B.S."/>
            <person name="Lim J.S."/>
            <person name="Lee Y.H."/>
            <person name="Choi D."/>
        </authorList>
    </citation>
    <scope>NUCLEOTIDE SEQUENCE [LARGE SCALE GENOMIC DNA]</scope>
    <source>
        <strain evidence="4">cv. CM334</strain>
    </source>
</reference>